<reference evidence="2" key="2">
    <citation type="submission" date="2024-10" db="UniProtKB">
        <authorList>
            <consortium name="EnsemblProtists"/>
        </authorList>
    </citation>
    <scope>IDENTIFICATION</scope>
</reference>
<proteinExistence type="predicted"/>
<dbReference type="KEGG" id="ehx:EMIHUDRAFT_246450"/>
<dbReference type="Proteomes" id="UP000013827">
    <property type="component" value="Unassembled WGS sequence"/>
</dbReference>
<sequence>MQRCRRASAWRGGTDSPPPTEFGGDLEHGAELARARRRPLLLLELSEGALQELEGRRSAGGADRRPVATVWSTAPKPLLLGVQGESGEVAAWECEARVAKACDETGAEAPQNGGRRGGARIAAPTDRCLCETVVEWLTWLGG</sequence>
<dbReference type="HOGENOM" id="CLU_1819461_0_0_1"/>
<name>A0A0D3IRY4_EMIH1</name>
<organism evidence="2 3">
    <name type="scientific">Emiliania huxleyi (strain CCMP1516)</name>
    <dbReference type="NCBI Taxonomy" id="280463"/>
    <lineage>
        <taxon>Eukaryota</taxon>
        <taxon>Haptista</taxon>
        <taxon>Haptophyta</taxon>
        <taxon>Prymnesiophyceae</taxon>
        <taxon>Isochrysidales</taxon>
        <taxon>Noelaerhabdaceae</taxon>
        <taxon>Emiliania</taxon>
    </lineage>
</organism>
<dbReference type="AlphaFoldDB" id="A0A0D3IRY4"/>
<evidence type="ECO:0000256" key="1">
    <source>
        <dbReference type="SAM" id="MobiDB-lite"/>
    </source>
</evidence>
<evidence type="ECO:0000313" key="2">
    <source>
        <dbReference type="EnsemblProtists" id="EOD14019"/>
    </source>
</evidence>
<protein>
    <submittedName>
        <fullName evidence="2">Uncharacterized protein</fullName>
    </submittedName>
</protein>
<dbReference type="EnsemblProtists" id="EOD14019">
    <property type="protein sequence ID" value="EOD14019"/>
    <property type="gene ID" value="EMIHUDRAFT_246450"/>
</dbReference>
<dbReference type="PaxDb" id="2903-EOD14019"/>
<dbReference type="GeneID" id="17260172"/>
<keyword evidence="3" id="KW-1185">Reference proteome</keyword>
<reference evidence="3" key="1">
    <citation type="journal article" date="2013" name="Nature">
        <title>Pan genome of the phytoplankton Emiliania underpins its global distribution.</title>
        <authorList>
            <person name="Read B.A."/>
            <person name="Kegel J."/>
            <person name="Klute M.J."/>
            <person name="Kuo A."/>
            <person name="Lefebvre S.C."/>
            <person name="Maumus F."/>
            <person name="Mayer C."/>
            <person name="Miller J."/>
            <person name="Monier A."/>
            <person name="Salamov A."/>
            <person name="Young J."/>
            <person name="Aguilar M."/>
            <person name="Claverie J.M."/>
            <person name="Frickenhaus S."/>
            <person name="Gonzalez K."/>
            <person name="Herman E.K."/>
            <person name="Lin Y.C."/>
            <person name="Napier J."/>
            <person name="Ogata H."/>
            <person name="Sarno A.F."/>
            <person name="Shmutz J."/>
            <person name="Schroeder D."/>
            <person name="de Vargas C."/>
            <person name="Verret F."/>
            <person name="von Dassow P."/>
            <person name="Valentin K."/>
            <person name="Van de Peer Y."/>
            <person name="Wheeler G."/>
            <person name="Dacks J.B."/>
            <person name="Delwiche C.F."/>
            <person name="Dyhrman S.T."/>
            <person name="Glockner G."/>
            <person name="John U."/>
            <person name="Richards T."/>
            <person name="Worden A.Z."/>
            <person name="Zhang X."/>
            <person name="Grigoriev I.V."/>
            <person name="Allen A.E."/>
            <person name="Bidle K."/>
            <person name="Borodovsky M."/>
            <person name="Bowler C."/>
            <person name="Brownlee C."/>
            <person name="Cock J.M."/>
            <person name="Elias M."/>
            <person name="Gladyshev V.N."/>
            <person name="Groth M."/>
            <person name="Guda C."/>
            <person name="Hadaegh A."/>
            <person name="Iglesias-Rodriguez M.D."/>
            <person name="Jenkins J."/>
            <person name="Jones B.M."/>
            <person name="Lawson T."/>
            <person name="Leese F."/>
            <person name="Lindquist E."/>
            <person name="Lobanov A."/>
            <person name="Lomsadze A."/>
            <person name="Malik S.B."/>
            <person name="Marsh M.E."/>
            <person name="Mackinder L."/>
            <person name="Mock T."/>
            <person name="Mueller-Roeber B."/>
            <person name="Pagarete A."/>
            <person name="Parker M."/>
            <person name="Probert I."/>
            <person name="Quesneville H."/>
            <person name="Raines C."/>
            <person name="Rensing S.A."/>
            <person name="Riano-Pachon D.M."/>
            <person name="Richier S."/>
            <person name="Rokitta S."/>
            <person name="Shiraiwa Y."/>
            <person name="Soanes D.M."/>
            <person name="van der Giezen M."/>
            <person name="Wahlund T.M."/>
            <person name="Williams B."/>
            <person name="Wilson W."/>
            <person name="Wolfe G."/>
            <person name="Wurch L.L."/>
        </authorList>
    </citation>
    <scope>NUCLEOTIDE SEQUENCE</scope>
</reference>
<dbReference type="RefSeq" id="XP_005766448.1">
    <property type="nucleotide sequence ID" value="XM_005766391.1"/>
</dbReference>
<evidence type="ECO:0000313" key="3">
    <source>
        <dbReference type="Proteomes" id="UP000013827"/>
    </source>
</evidence>
<accession>A0A0D3IRY4</accession>
<feature type="region of interest" description="Disordered" evidence="1">
    <location>
        <begin position="1"/>
        <end position="25"/>
    </location>
</feature>